<dbReference type="PANTHER" id="PTHR39185">
    <property type="entry name" value="SWARMING MOTILITY PROTEIN SWRD"/>
    <property type="match status" value="1"/>
</dbReference>
<dbReference type="Proteomes" id="UP001500320">
    <property type="component" value="Unassembled WGS sequence"/>
</dbReference>
<organism evidence="3 4">
    <name type="scientific">Planomonospora alba</name>
    <dbReference type="NCBI Taxonomy" id="161354"/>
    <lineage>
        <taxon>Bacteria</taxon>
        <taxon>Bacillati</taxon>
        <taxon>Actinomycetota</taxon>
        <taxon>Actinomycetes</taxon>
        <taxon>Streptosporangiales</taxon>
        <taxon>Streptosporangiaceae</taxon>
        <taxon>Planomonospora</taxon>
    </lineage>
</organism>
<protein>
    <recommendedName>
        <fullName evidence="5">Flagellar protein FlbD</fullName>
    </recommendedName>
</protein>
<dbReference type="Pfam" id="PF06289">
    <property type="entry name" value="FlbD"/>
    <property type="match status" value="1"/>
</dbReference>
<evidence type="ECO:0008006" key="5">
    <source>
        <dbReference type="Google" id="ProtNLM"/>
    </source>
</evidence>
<accession>A0ABP6NIT7</accession>
<evidence type="ECO:0000313" key="4">
    <source>
        <dbReference type="Proteomes" id="UP001500320"/>
    </source>
</evidence>
<keyword evidence="4" id="KW-1185">Reference proteome</keyword>
<sequence>MILLTRLNGPEFALNPDLIERADQTPDTVITLVDGTKYIIAESLSEFMALVRRYRAELIADAEIMVSSGTHRPPTTGAAGAEQQRVVRLHRQER</sequence>
<comment type="caution">
    <text evidence="3">The sequence shown here is derived from an EMBL/GenBank/DDBJ whole genome shotgun (WGS) entry which is preliminary data.</text>
</comment>
<reference evidence="3" key="3">
    <citation type="submission" date="2023-12" db="EMBL/GenBank/DDBJ databases">
        <authorList>
            <person name="Sun Q."/>
            <person name="Inoue M."/>
        </authorList>
    </citation>
    <scope>NUCLEOTIDE SEQUENCE</scope>
    <source>
        <strain evidence="3">JCM 9373</strain>
    </source>
</reference>
<proteinExistence type="predicted"/>
<dbReference type="EMBL" id="BAAAUT010000039">
    <property type="protein sequence ID" value="GAA3149710.1"/>
    <property type="molecule type" value="Genomic_DNA"/>
</dbReference>
<evidence type="ECO:0000313" key="3">
    <source>
        <dbReference type="EMBL" id="GAA3149968.1"/>
    </source>
</evidence>
<name>A0ABP6NIT7_9ACTN</name>
<evidence type="ECO:0000313" key="2">
    <source>
        <dbReference type="EMBL" id="GAA3149710.1"/>
    </source>
</evidence>
<evidence type="ECO:0000256" key="1">
    <source>
        <dbReference type="SAM" id="MobiDB-lite"/>
    </source>
</evidence>
<feature type="region of interest" description="Disordered" evidence="1">
    <location>
        <begin position="69"/>
        <end position="94"/>
    </location>
</feature>
<reference evidence="4" key="2">
    <citation type="journal article" date="2019" name="Int. J. Syst. Evol. Microbiol.">
        <title>The Global Catalogue of Microorganisms (GCM) 10K type strain sequencing project: providing services to taxonomists for standard genome sequencing and annotation.</title>
        <authorList>
            <consortium name="The Broad Institute Genomics Platform"/>
            <consortium name="The Broad Institute Genome Sequencing Center for Infectious Disease"/>
            <person name="Wu L."/>
            <person name="Ma J."/>
        </authorList>
    </citation>
    <scope>NUCLEOTIDE SEQUENCE [LARGE SCALE GENOMIC DNA]</scope>
    <source>
        <strain evidence="4">JCM 9373</strain>
    </source>
</reference>
<reference evidence="3" key="1">
    <citation type="journal article" date="2014" name="Int. J. Syst. Evol. Microbiol.">
        <title>Complete genome of a new Firmicutes species belonging to the dominant human colonic microbiota ('Ruminococcus bicirculans') reveals two chromosomes and a selective capacity to utilize plant glucans.</title>
        <authorList>
            <consortium name="NISC Comparative Sequencing Program"/>
            <person name="Wegmann U."/>
            <person name="Louis P."/>
            <person name="Goesmann A."/>
            <person name="Henrissat B."/>
            <person name="Duncan S.H."/>
            <person name="Flint H.J."/>
        </authorList>
    </citation>
    <scope>NUCLEOTIDE SEQUENCE</scope>
    <source>
        <strain evidence="3">JCM 9373</strain>
    </source>
</reference>
<dbReference type="InterPro" id="IPR009384">
    <property type="entry name" value="SwrD-like"/>
</dbReference>
<dbReference type="PANTHER" id="PTHR39185:SF1">
    <property type="entry name" value="SWARMING MOTILITY PROTEIN SWRD"/>
    <property type="match status" value="1"/>
</dbReference>
<dbReference type="EMBL" id="BAAAUT010000039">
    <property type="protein sequence ID" value="GAA3149968.1"/>
    <property type="molecule type" value="Genomic_DNA"/>
</dbReference>
<dbReference type="RefSeq" id="WP_344862803.1">
    <property type="nucleotide sequence ID" value="NZ_BAAAUT010000039.1"/>
</dbReference>
<gene>
    <name evidence="2" type="ORF">GCM10010466_45830</name>
    <name evidence="3" type="ORF">GCM10010466_46270</name>
</gene>